<dbReference type="PANTHER" id="PTHR42336">
    <property type="entry name" value="THIOREDOXIN DOMAIN-CONTAINING PROTEIN-RELATED"/>
    <property type="match status" value="1"/>
</dbReference>
<comment type="caution">
    <text evidence="2">The sequence shown here is derived from an EMBL/GenBank/DDBJ whole genome shotgun (WGS) entry which is preliminary data.</text>
</comment>
<feature type="domain" description="Thioredoxin" evidence="1">
    <location>
        <begin position="22"/>
        <end position="200"/>
    </location>
</feature>
<protein>
    <recommendedName>
        <fullName evidence="1">Thioredoxin domain-containing protein</fullName>
    </recommendedName>
</protein>
<sequence>MTFQQELTSWLSPEAKKTNEVPAIGSKAPSSERLPVPGADGKPVVVTFLRHCGCPFAEKTFRRLREVASGNADVRFVAVSHSDQASTERWLDSLSGGGGGGITTGPAAVELVVDAERDVFAQWGLGVSSLWHVLSPWSMYSVYRLGRDEGIWNRPTESGNRWQTAGSFAVDGEGVVRWGGPARQADDVPDFGQAVKALREQQQQPKANL</sequence>
<evidence type="ECO:0000259" key="1">
    <source>
        <dbReference type="PROSITE" id="PS51352"/>
    </source>
</evidence>
<name>A0A5N5DPE3_9PEZI</name>
<dbReference type="AlphaFoldDB" id="A0A5N5DPE3"/>
<gene>
    <name evidence="2" type="ORF">DBV05_g1878</name>
</gene>
<dbReference type="Proteomes" id="UP000325902">
    <property type="component" value="Unassembled WGS sequence"/>
</dbReference>
<dbReference type="SUPFAM" id="SSF52833">
    <property type="entry name" value="Thioredoxin-like"/>
    <property type="match status" value="1"/>
</dbReference>
<dbReference type="PROSITE" id="PS51352">
    <property type="entry name" value="THIOREDOXIN_2"/>
    <property type="match status" value="1"/>
</dbReference>
<reference evidence="2 3" key="1">
    <citation type="journal article" date="2019" name="Sci. Rep.">
        <title>A multi-omics analysis of the grapevine pathogen Lasiodiplodia theobromae reveals that temperature affects the expression of virulence- and pathogenicity-related genes.</title>
        <authorList>
            <person name="Felix C."/>
            <person name="Meneses R."/>
            <person name="Goncalves M.F.M."/>
            <person name="Tilleman L."/>
            <person name="Duarte A.S."/>
            <person name="Jorrin-Novo J.V."/>
            <person name="Van de Peer Y."/>
            <person name="Deforce D."/>
            <person name="Van Nieuwerburgh F."/>
            <person name="Esteves A.C."/>
            <person name="Alves A."/>
        </authorList>
    </citation>
    <scope>NUCLEOTIDE SEQUENCE [LARGE SCALE GENOMIC DNA]</scope>
    <source>
        <strain evidence="2 3">LA-SOL3</strain>
    </source>
</reference>
<dbReference type="EMBL" id="VCHE01000007">
    <property type="protein sequence ID" value="KAB2579480.1"/>
    <property type="molecule type" value="Genomic_DNA"/>
</dbReference>
<dbReference type="InterPro" id="IPR013766">
    <property type="entry name" value="Thioredoxin_domain"/>
</dbReference>
<evidence type="ECO:0000313" key="3">
    <source>
        <dbReference type="Proteomes" id="UP000325902"/>
    </source>
</evidence>
<dbReference type="Gene3D" id="3.40.30.10">
    <property type="entry name" value="Glutaredoxin"/>
    <property type="match status" value="1"/>
</dbReference>
<evidence type="ECO:0000313" key="2">
    <source>
        <dbReference type="EMBL" id="KAB2579480.1"/>
    </source>
</evidence>
<keyword evidence="3" id="KW-1185">Reference proteome</keyword>
<accession>A0A5N5DPE3</accession>
<organism evidence="2 3">
    <name type="scientific">Lasiodiplodia theobromae</name>
    <dbReference type="NCBI Taxonomy" id="45133"/>
    <lineage>
        <taxon>Eukaryota</taxon>
        <taxon>Fungi</taxon>
        <taxon>Dikarya</taxon>
        <taxon>Ascomycota</taxon>
        <taxon>Pezizomycotina</taxon>
        <taxon>Dothideomycetes</taxon>
        <taxon>Dothideomycetes incertae sedis</taxon>
        <taxon>Botryosphaeriales</taxon>
        <taxon>Botryosphaeriaceae</taxon>
        <taxon>Lasiodiplodia</taxon>
    </lineage>
</organism>
<dbReference type="OrthoDB" id="40334at2759"/>
<proteinExistence type="predicted"/>
<dbReference type="PANTHER" id="PTHR42336:SF1">
    <property type="entry name" value="ALKYL HYDROPEROXIDE REDUCTASE SUBUNIT C_ THIOL SPECIFIC ANTIOXIDANT DOMAIN-CONTAINING PROTEIN"/>
    <property type="match status" value="1"/>
</dbReference>
<dbReference type="InterPro" id="IPR036249">
    <property type="entry name" value="Thioredoxin-like_sf"/>
</dbReference>